<accession>A0A8J2P986</accession>
<gene>
    <name evidence="1" type="ORF">AFUS01_LOCUS29920</name>
</gene>
<name>A0A8J2P986_9HEXA</name>
<dbReference type="Proteomes" id="UP000708208">
    <property type="component" value="Unassembled WGS sequence"/>
</dbReference>
<proteinExistence type="predicted"/>
<protein>
    <submittedName>
        <fullName evidence="1">Uncharacterized protein</fullName>
    </submittedName>
</protein>
<comment type="caution">
    <text evidence="1">The sequence shown here is derived from an EMBL/GenBank/DDBJ whole genome shotgun (WGS) entry which is preliminary data.</text>
</comment>
<keyword evidence="2" id="KW-1185">Reference proteome</keyword>
<organism evidence="1 2">
    <name type="scientific">Allacma fusca</name>
    <dbReference type="NCBI Taxonomy" id="39272"/>
    <lineage>
        <taxon>Eukaryota</taxon>
        <taxon>Metazoa</taxon>
        <taxon>Ecdysozoa</taxon>
        <taxon>Arthropoda</taxon>
        <taxon>Hexapoda</taxon>
        <taxon>Collembola</taxon>
        <taxon>Symphypleona</taxon>
        <taxon>Sminthuridae</taxon>
        <taxon>Allacma</taxon>
    </lineage>
</organism>
<evidence type="ECO:0000313" key="1">
    <source>
        <dbReference type="EMBL" id="CAG7819476.1"/>
    </source>
</evidence>
<feature type="non-terminal residue" evidence="1">
    <location>
        <position position="1"/>
    </location>
</feature>
<sequence length="24" mass="3038">MEPTVELPQRYFIDSYRPEDLEYF</sequence>
<dbReference type="EMBL" id="CAJVCH010450989">
    <property type="protein sequence ID" value="CAG7819476.1"/>
    <property type="molecule type" value="Genomic_DNA"/>
</dbReference>
<dbReference type="AlphaFoldDB" id="A0A8J2P986"/>
<reference evidence="1" key="1">
    <citation type="submission" date="2021-06" db="EMBL/GenBank/DDBJ databases">
        <authorList>
            <person name="Hodson N. C."/>
            <person name="Mongue J. A."/>
            <person name="Jaron S. K."/>
        </authorList>
    </citation>
    <scope>NUCLEOTIDE SEQUENCE</scope>
</reference>
<evidence type="ECO:0000313" key="2">
    <source>
        <dbReference type="Proteomes" id="UP000708208"/>
    </source>
</evidence>